<evidence type="ECO:0000313" key="3">
    <source>
        <dbReference type="Proteomes" id="UP001308179"/>
    </source>
</evidence>
<feature type="compositionally biased region" description="Basic and acidic residues" evidence="1">
    <location>
        <begin position="75"/>
        <end position="84"/>
    </location>
</feature>
<protein>
    <submittedName>
        <fullName evidence="2">Uncharacterized protein</fullName>
    </submittedName>
</protein>
<feature type="compositionally biased region" description="Polar residues" evidence="1">
    <location>
        <begin position="128"/>
        <end position="139"/>
    </location>
</feature>
<evidence type="ECO:0000313" key="2">
    <source>
        <dbReference type="EMBL" id="KAK5140290.1"/>
    </source>
</evidence>
<feature type="region of interest" description="Disordered" evidence="1">
    <location>
        <begin position="361"/>
        <end position="382"/>
    </location>
</feature>
<keyword evidence="3" id="KW-1185">Reference proteome</keyword>
<feature type="region of interest" description="Disordered" evidence="1">
    <location>
        <begin position="36"/>
        <end position="145"/>
    </location>
</feature>
<comment type="caution">
    <text evidence="2">The sequence shown here is derived from an EMBL/GenBank/DDBJ whole genome shotgun (WGS) entry which is preliminary data.</text>
</comment>
<feature type="compositionally biased region" description="Low complexity" evidence="1">
    <location>
        <begin position="413"/>
        <end position="446"/>
    </location>
</feature>
<organism evidence="2 3">
    <name type="scientific">Rachicladosporium monterosium</name>
    <dbReference type="NCBI Taxonomy" id="1507873"/>
    <lineage>
        <taxon>Eukaryota</taxon>
        <taxon>Fungi</taxon>
        <taxon>Dikarya</taxon>
        <taxon>Ascomycota</taxon>
        <taxon>Pezizomycotina</taxon>
        <taxon>Dothideomycetes</taxon>
        <taxon>Dothideomycetidae</taxon>
        <taxon>Cladosporiales</taxon>
        <taxon>Cladosporiaceae</taxon>
        <taxon>Rachicladosporium</taxon>
    </lineage>
</organism>
<reference evidence="2 3" key="1">
    <citation type="submission" date="2023-08" db="EMBL/GenBank/DDBJ databases">
        <title>Black Yeasts Isolated from many extreme environments.</title>
        <authorList>
            <person name="Coleine C."/>
            <person name="Stajich J.E."/>
            <person name="Selbmann L."/>
        </authorList>
    </citation>
    <scope>NUCLEOTIDE SEQUENCE [LARGE SCALE GENOMIC DNA]</scope>
    <source>
        <strain evidence="2 3">CCFEE 5386</strain>
    </source>
</reference>
<feature type="region of interest" description="Disordered" evidence="1">
    <location>
        <begin position="254"/>
        <end position="278"/>
    </location>
</feature>
<feature type="region of interest" description="Disordered" evidence="1">
    <location>
        <begin position="1"/>
        <end position="21"/>
    </location>
</feature>
<dbReference type="EMBL" id="JAVRRR010000840">
    <property type="protein sequence ID" value="KAK5140290.1"/>
    <property type="molecule type" value="Genomic_DNA"/>
</dbReference>
<sequence>MDDLPQHPTGHLPPLQDDPAITTSILGGRAMLTAEQEGWGGEQWAPSSPAVSSMSQQQQLRQSQQQEMLQTAMKKNLEEQATRRELKRQKQVWAKESRLREQQRRQVRIQKHSSTQKASAGPSCEPSKLSTLLSGSQDPTEGAGPRISSVAFVAKRPEPRVIHPPNYQSAFTDMLRRPNFKPAGGTAAPAFASSSAFASESRTGGERVAQPHELRIWETKQCDGGCGLDFQVYLRSPIFPAAAASSACLPSSESSTLPYAASEPRTGNRHTDRATRGSANMERYHERPPTPQAMLHRLPDKPDISVSQAAKPSKFVILISASNEVAGKVQIAKTVSIGLGCASFQGDSLHETAAKAASVGVSASVSDPDARPSSGANEPRYQRMWLSKMTRPGLLFPDESRPANSGFSGFGGSSSASSSRRGSASPMDSVSDANRSVSSDGSSVLSPPTIDKPYINKPPTATYPEEARLRKANPALLVVTHSGLHSWHKTCIRMAVGEYGIGVIFVPLDEDAEPPMLRMLSRPC</sequence>
<proteinExistence type="predicted"/>
<gene>
    <name evidence="2" type="ORF">LTR32_006864</name>
</gene>
<dbReference type="Proteomes" id="UP001308179">
    <property type="component" value="Unassembled WGS sequence"/>
</dbReference>
<accession>A0ABR0KXL6</accession>
<feature type="compositionally biased region" description="Basic and acidic residues" evidence="1">
    <location>
        <begin position="93"/>
        <end position="104"/>
    </location>
</feature>
<name>A0ABR0KXL6_9PEZI</name>
<evidence type="ECO:0000256" key="1">
    <source>
        <dbReference type="SAM" id="MobiDB-lite"/>
    </source>
</evidence>
<feature type="compositionally biased region" description="Low complexity" evidence="1">
    <location>
        <begin position="52"/>
        <end position="70"/>
    </location>
</feature>
<feature type="region of interest" description="Disordered" evidence="1">
    <location>
        <begin position="406"/>
        <end position="461"/>
    </location>
</feature>